<feature type="region of interest" description="Disordered" evidence="1">
    <location>
        <begin position="117"/>
        <end position="243"/>
    </location>
</feature>
<evidence type="ECO:0000313" key="4">
    <source>
        <dbReference type="Proteomes" id="UP000504636"/>
    </source>
</evidence>
<dbReference type="OrthoDB" id="6407410at2759"/>
<dbReference type="EMBL" id="MU003692">
    <property type="protein sequence ID" value="KAF2817626.1"/>
    <property type="molecule type" value="Genomic_DNA"/>
</dbReference>
<dbReference type="RefSeq" id="XP_033584590.1">
    <property type="nucleotide sequence ID" value="XM_033727465.1"/>
</dbReference>
<dbReference type="Proteomes" id="UP000504636">
    <property type="component" value="Unplaced"/>
</dbReference>
<evidence type="ECO:0000256" key="1">
    <source>
        <dbReference type="SAM" id="MobiDB-lite"/>
    </source>
</evidence>
<dbReference type="Pfam" id="PF11204">
    <property type="entry name" value="DUF2985"/>
    <property type="match status" value="1"/>
</dbReference>
<accession>A0A6A6Z9D7</accession>
<evidence type="ECO:0000313" key="3">
    <source>
        <dbReference type="EMBL" id="KAF2817626.1"/>
    </source>
</evidence>
<keyword evidence="2" id="KW-1133">Transmembrane helix</keyword>
<reference evidence="3 5" key="1">
    <citation type="journal article" date="2020" name="Stud. Mycol.">
        <title>101 Dothideomycetes genomes: a test case for predicting lifestyles and emergence of pathogens.</title>
        <authorList>
            <person name="Haridas S."/>
            <person name="Albert R."/>
            <person name="Binder M."/>
            <person name="Bloem J."/>
            <person name="Labutti K."/>
            <person name="Salamov A."/>
            <person name="Andreopoulos B."/>
            <person name="Baker S."/>
            <person name="Barry K."/>
            <person name="Bills G."/>
            <person name="Bluhm B."/>
            <person name="Cannon C."/>
            <person name="Castanera R."/>
            <person name="Culley D."/>
            <person name="Daum C."/>
            <person name="Ezra D."/>
            <person name="Gonzalez J."/>
            <person name="Henrissat B."/>
            <person name="Kuo A."/>
            <person name="Liang C."/>
            <person name="Lipzen A."/>
            <person name="Lutzoni F."/>
            <person name="Magnuson J."/>
            <person name="Mondo S."/>
            <person name="Nolan M."/>
            <person name="Ohm R."/>
            <person name="Pangilinan J."/>
            <person name="Park H.-J."/>
            <person name="Ramirez L."/>
            <person name="Alfaro M."/>
            <person name="Sun H."/>
            <person name="Tritt A."/>
            <person name="Yoshinaga Y."/>
            <person name="Zwiers L.-H."/>
            <person name="Turgeon B."/>
            <person name="Goodwin S."/>
            <person name="Spatafora J."/>
            <person name="Crous P."/>
            <person name="Grigoriev I."/>
        </authorList>
    </citation>
    <scope>NUCLEOTIDE SEQUENCE</scope>
    <source>
        <strain evidence="3 5">CBS 304.34</strain>
    </source>
</reference>
<dbReference type="PANTHER" id="PTHR35872:SF1">
    <property type="entry name" value="ALPHA-L-RHAMNOSIDASE C"/>
    <property type="match status" value="1"/>
</dbReference>
<keyword evidence="4" id="KW-1185">Reference proteome</keyword>
<organism evidence="3">
    <name type="scientific">Mytilinidion resinicola</name>
    <dbReference type="NCBI Taxonomy" id="574789"/>
    <lineage>
        <taxon>Eukaryota</taxon>
        <taxon>Fungi</taxon>
        <taxon>Dikarya</taxon>
        <taxon>Ascomycota</taxon>
        <taxon>Pezizomycotina</taxon>
        <taxon>Dothideomycetes</taxon>
        <taxon>Pleosporomycetidae</taxon>
        <taxon>Mytilinidiales</taxon>
        <taxon>Mytilinidiaceae</taxon>
        <taxon>Mytilinidion</taxon>
    </lineage>
</organism>
<feature type="compositionally biased region" description="Low complexity" evidence="1">
    <location>
        <begin position="33"/>
        <end position="59"/>
    </location>
</feature>
<evidence type="ECO:0000256" key="2">
    <source>
        <dbReference type="SAM" id="Phobius"/>
    </source>
</evidence>
<name>A0A6A6Z9D7_9PEZI</name>
<protein>
    <submittedName>
        <fullName evidence="3 5">Uncharacterized protein</fullName>
    </submittedName>
</protein>
<feature type="transmembrane region" description="Helical" evidence="2">
    <location>
        <begin position="457"/>
        <end position="476"/>
    </location>
</feature>
<feature type="region of interest" description="Disordered" evidence="1">
    <location>
        <begin position="384"/>
        <end position="413"/>
    </location>
</feature>
<reference evidence="5" key="3">
    <citation type="submission" date="2025-04" db="UniProtKB">
        <authorList>
            <consortium name="RefSeq"/>
        </authorList>
    </citation>
    <scope>IDENTIFICATION</scope>
    <source>
        <strain evidence="5">CBS 304.34</strain>
    </source>
</reference>
<gene>
    <name evidence="3 5" type="ORF">BDZ99DRAFT_565343</name>
</gene>
<keyword evidence="2" id="KW-0472">Membrane</keyword>
<feature type="transmembrane region" description="Helical" evidence="2">
    <location>
        <begin position="269"/>
        <end position="296"/>
    </location>
</feature>
<feature type="region of interest" description="Disordered" evidence="1">
    <location>
        <begin position="1"/>
        <end position="60"/>
    </location>
</feature>
<dbReference type="AlphaFoldDB" id="A0A6A6Z9D7"/>
<dbReference type="GeneID" id="54468358"/>
<keyword evidence="2" id="KW-0812">Transmembrane</keyword>
<feature type="transmembrane region" description="Helical" evidence="2">
    <location>
        <begin position="325"/>
        <end position="342"/>
    </location>
</feature>
<feature type="compositionally biased region" description="Basic and acidic residues" evidence="1">
    <location>
        <begin position="179"/>
        <end position="190"/>
    </location>
</feature>
<feature type="compositionally biased region" description="Low complexity" evidence="1">
    <location>
        <begin position="136"/>
        <end position="153"/>
    </location>
</feature>
<feature type="compositionally biased region" description="Basic residues" evidence="1">
    <location>
        <begin position="228"/>
        <end position="241"/>
    </location>
</feature>
<feature type="transmembrane region" description="Helical" evidence="2">
    <location>
        <begin position="425"/>
        <end position="445"/>
    </location>
</feature>
<feature type="compositionally biased region" description="Basic and acidic residues" evidence="1">
    <location>
        <begin position="117"/>
        <end position="130"/>
    </location>
</feature>
<evidence type="ECO:0000313" key="5">
    <source>
        <dbReference type="RefSeq" id="XP_033584590.1"/>
    </source>
</evidence>
<proteinExistence type="predicted"/>
<dbReference type="InterPro" id="IPR021369">
    <property type="entry name" value="DUF2985"/>
</dbReference>
<dbReference type="PANTHER" id="PTHR35872">
    <property type="entry name" value="INTEGRAL MEMBRANE PROTEIN (AFU_ORTHOLOGUE AFUA_5G07110)"/>
    <property type="match status" value="1"/>
</dbReference>
<sequence length="524" mass="57544">MASSNDETPTPVPFPLLENIDTASSTNRPHADSNPTPSTPNTPNKRSRTSTTASIASTTNRIRAASIKILEADPPPGMWAATATHASKAPTLPQIRNGSFSNAGWCDDGQRVAYTERRERRASEAEEGANKRWRLGRTSSSLSTAGTGDATAGVTKGKRKSSVGSPDLGTEPFPAVTAEEMHAIPEEPSHTHPTWKTPDYDGTNDDGIAEEKEIVPSNPSSVDSERQHVHRHPHMHHKPQRKFSNGYVPPPKLPWTTSTVIGLKSFWKWFLTPAGFLITIYGANVIAWGGMLFLLLCNASTAMCHPTCNDIQSPRRIWIEIDSQILNALFCVTGFGLAPWRFRDLYWWGVWRLGGSKRTMTGIRRLAGIHRGWFRLPGSDCLDQPEAPSSTDPNNPAVPIPLSKIPDPPPTGVRATPTAGWKMDFVVWMNAMNTFLQVILCFWMWHYNRYQRPSWATGTFVAMGCIAAGVGGIMIFHEGNLIKKVEGVPAGIAEKVQDVEAQVLGPEKNQADAVAREKSRDSKV</sequence>
<reference evidence="5" key="2">
    <citation type="submission" date="2020-04" db="EMBL/GenBank/DDBJ databases">
        <authorList>
            <consortium name="NCBI Genome Project"/>
        </authorList>
    </citation>
    <scope>NUCLEOTIDE SEQUENCE</scope>
    <source>
        <strain evidence="5">CBS 304.34</strain>
    </source>
</reference>